<gene>
    <name evidence="2" type="ORF">XENORESO_017018</name>
</gene>
<keyword evidence="3" id="KW-1185">Reference proteome</keyword>
<evidence type="ECO:0000313" key="3">
    <source>
        <dbReference type="Proteomes" id="UP001444071"/>
    </source>
</evidence>
<proteinExistence type="predicted"/>
<evidence type="ECO:0000313" key="2">
    <source>
        <dbReference type="EMBL" id="MEQ2261862.1"/>
    </source>
</evidence>
<accession>A0ABV0W026</accession>
<comment type="caution">
    <text evidence="2">The sequence shown here is derived from an EMBL/GenBank/DDBJ whole genome shotgun (WGS) entry which is preliminary data.</text>
</comment>
<organism evidence="2 3">
    <name type="scientific">Xenotaenia resolanae</name>
    <dbReference type="NCBI Taxonomy" id="208358"/>
    <lineage>
        <taxon>Eukaryota</taxon>
        <taxon>Metazoa</taxon>
        <taxon>Chordata</taxon>
        <taxon>Craniata</taxon>
        <taxon>Vertebrata</taxon>
        <taxon>Euteleostomi</taxon>
        <taxon>Actinopterygii</taxon>
        <taxon>Neopterygii</taxon>
        <taxon>Teleostei</taxon>
        <taxon>Neoteleostei</taxon>
        <taxon>Acanthomorphata</taxon>
        <taxon>Ovalentaria</taxon>
        <taxon>Atherinomorphae</taxon>
        <taxon>Cyprinodontiformes</taxon>
        <taxon>Goodeidae</taxon>
        <taxon>Xenotaenia</taxon>
    </lineage>
</organism>
<reference evidence="2 3" key="1">
    <citation type="submission" date="2021-06" db="EMBL/GenBank/DDBJ databases">
        <authorList>
            <person name="Palmer J.M."/>
        </authorList>
    </citation>
    <scope>NUCLEOTIDE SEQUENCE [LARGE SCALE GENOMIC DNA]</scope>
    <source>
        <strain evidence="2 3">XR_2019</strain>
        <tissue evidence="2">Muscle</tissue>
    </source>
</reference>
<feature type="non-terminal residue" evidence="2">
    <location>
        <position position="1"/>
    </location>
</feature>
<evidence type="ECO:0000256" key="1">
    <source>
        <dbReference type="SAM" id="MobiDB-lite"/>
    </source>
</evidence>
<dbReference type="EMBL" id="JAHRIM010015734">
    <property type="protein sequence ID" value="MEQ2261862.1"/>
    <property type="molecule type" value="Genomic_DNA"/>
</dbReference>
<name>A0ABV0W026_9TELE</name>
<dbReference type="Proteomes" id="UP001444071">
    <property type="component" value="Unassembled WGS sequence"/>
</dbReference>
<feature type="region of interest" description="Disordered" evidence="1">
    <location>
        <begin position="73"/>
        <end position="119"/>
    </location>
</feature>
<sequence length="119" mass="13216">ATVFAEAFPSLPSFSPDDPCDLEGVPTLTQLLLGKARQDQGILDSFHDLNKMIGQSHKRSKSASQNLLLKTLRLQQPLPESRPTSWTTNRRLSPGLSSANQHAAAKRRLSYDYNRNAVE</sequence>
<protein>
    <submittedName>
        <fullName evidence="2">Uncharacterized protein</fullName>
    </submittedName>
</protein>
<feature type="compositionally biased region" description="Polar residues" evidence="1">
    <location>
        <begin position="82"/>
        <end position="101"/>
    </location>
</feature>